<evidence type="ECO:0000313" key="6">
    <source>
        <dbReference type="Proteomes" id="UP000284706"/>
    </source>
</evidence>
<dbReference type="Proteomes" id="UP000284706">
    <property type="component" value="Unassembled WGS sequence"/>
</dbReference>
<dbReference type="InterPro" id="IPR045379">
    <property type="entry name" value="Crinkler_N"/>
</dbReference>
<dbReference type="AlphaFoldDB" id="A0A409Y398"/>
<gene>
    <name evidence="5" type="ORF">CVT26_002810</name>
</gene>
<accession>A0A409Y398</accession>
<dbReference type="OrthoDB" id="3261131at2759"/>
<reference evidence="5 6" key="1">
    <citation type="journal article" date="2018" name="Evol. Lett.">
        <title>Horizontal gene cluster transfer increased hallucinogenic mushroom diversity.</title>
        <authorList>
            <person name="Reynolds H.T."/>
            <person name="Vijayakumar V."/>
            <person name="Gluck-Thaler E."/>
            <person name="Korotkin H.B."/>
            <person name="Matheny P.B."/>
            <person name="Slot J.C."/>
        </authorList>
    </citation>
    <scope>NUCLEOTIDE SEQUENCE [LARGE SCALE GENOMIC DNA]</scope>
    <source>
        <strain evidence="5 6">SRW20</strain>
    </source>
</reference>
<dbReference type="InParanoid" id="A0A409Y398"/>
<comment type="caution">
    <text evidence="5">The sequence shown here is derived from an EMBL/GenBank/DDBJ whole genome shotgun (WGS) entry which is preliminary data.</text>
</comment>
<evidence type="ECO:0000256" key="3">
    <source>
        <dbReference type="ARBA" id="ARBA00022525"/>
    </source>
</evidence>
<evidence type="ECO:0000256" key="1">
    <source>
        <dbReference type="ARBA" id="ARBA00004340"/>
    </source>
</evidence>
<dbReference type="EMBL" id="NHYE01001247">
    <property type="protein sequence ID" value="PPQ97462.1"/>
    <property type="molecule type" value="Genomic_DNA"/>
</dbReference>
<protein>
    <recommendedName>
        <fullName evidence="4">Protein kinase domain-containing protein</fullName>
    </recommendedName>
</protein>
<evidence type="ECO:0000259" key="4">
    <source>
        <dbReference type="PROSITE" id="PS50011"/>
    </source>
</evidence>
<proteinExistence type="predicted"/>
<dbReference type="PROSITE" id="PS50011">
    <property type="entry name" value="PROTEIN_KINASE_DOM"/>
    <property type="match status" value="1"/>
</dbReference>
<dbReference type="SUPFAM" id="SSF56112">
    <property type="entry name" value="Protein kinase-like (PK-like)"/>
    <property type="match status" value="1"/>
</dbReference>
<name>A0A409Y398_9AGAR</name>
<dbReference type="InterPro" id="IPR000719">
    <property type="entry name" value="Prot_kinase_dom"/>
</dbReference>
<sequence>MSISLNCLILGDAPRRAFEVTISKTKKVAALQKSIKEEKITQLRDVDHSDLELWLAYLPIAQANLENINATLDDDRKLMLPTTKLSTIFKDGDPDDDSIHVIVKVPDTPLMVAPGPSDLLKLHCLVLGDGVDRIFTVTIPKTQDVSLLKEKIWEKKRSKFRDIDALYLDLWKVSLPNNNLLETELEQMKAGLSDDQNLSSTVILSTIFQDTSPDHLHIIVKSPYLELNYSILDDGTGRWDVVTMLKTDTVSKLREVIKEKGGIRLQNVAASSVELWSVSFPIEDLTSKTPDLSGPSLLPLRKLSEVFPSQLDPMHIHVVARGLIERTKAPPSAFGNPVPSTNQLLENRKAFCEKRPTSAPSSSGMPQPFHRKQNNPDTAIPCNRPANCSTALPLSLLHPIFGNFADDAENYEPQPDDAQFVMDFVTAMVEIYDKENGRQDAILELFEKYHVPLKATGIGRYQTDGDAFVGLFRYLLLEIKNEVGSTGAEPFFQSSLDFLEETRHLAAQHLNSTLPCLIVLIFGPYIAFAGAAWTDRPTVQMLSPAIPCHYHAMDMKAETMLLRHLGAFRNAFKSLEAYYRAYKEDLNPPPLNPTIPYPDSFKTDNNTRKFFAYDNRMEDRDIFFGRITGKDTPICIKFVTRYSAEGHKFLAAHGLAPHLYAAERLPGGLYMVVMEDVSRNFISLFEYKLSHGRKLSNTACDDFSEKVGECLKQFHQAGFVHGDIRDTNIMVTKPLEKDNAVEQSFKDATFLLVDFDYCGREEEGVRYPLTLNKSSVDRPQEAFGGGQIKAAHDLLMLDLIWLPPRLA</sequence>
<evidence type="ECO:0000313" key="5">
    <source>
        <dbReference type="EMBL" id="PPQ97462.1"/>
    </source>
</evidence>
<dbReference type="GO" id="GO:0005576">
    <property type="term" value="C:extracellular region"/>
    <property type="evidence" value="ECO:0007669"/>
    <property type="project" value="UniProtKB-SubCell"/>
</dbReference>
<dbReference type="InterPro" id="IPR011009">
    <property type="entry name" value="Kinase-like_dom_sf"/>
</dbReference>
<evidence type="ECO:0000256" key="2">
    <source>
        <dbReference type="ARBA" id="ARBA00004613"/>
    </source>
</evidence>
<keyword evidence="3" id="KW-0964">Secreted</keyword>
<dbReference type="STRING" id="231916.A0A409Y398"/>
<dbReference type="GO" id="GO:0004672">
    <property type="term" value="F:protein kinase activity"/>
    <property type="evidence" value="ECO:0007669"/>
    <property type="project" value="InterPro"/>
</dbReference>
<organism evidence="5 6">
    <name type="scientific">Gymnopilus dilepis</name>
    <dbReference type="NCBI Taxonomy" id="231916"/>
    <lineage>
        <taxon>Eukaryota</taxon>
        <taxon>Fungi</taxon>
        <taxon>Dikarya</taxon>
        <taxon>Basidiomycota</taxon>
        <taxon>Agaricomycotina</taxon>
        <taxon>Agaricomycetes</taxon>
        <taxon>Agaricomycetidae</taxon>
        <taxon>Agaricales</taxon>
        <taxon>Agaricineae</taxon>
        <taxon>Hymenogastraceae</taxon>
        <taxon>Gymnopilus</taxon>
    </lineage>
</organism>
<keyword evidence="6" id="KW-1185">Reference proteome</keyword>
<comment type="subcellular location">
    <subcellularLocation>
        <location evidence="1">Host cell</location>
    </subcellularLocation>
    <subcellularLocation>
        <location evidence="2">Secreted</location>
    </subcellularLocation>
</comment>
<dbReference type="Pfam" id="PF20147">
    <property type="entry name" value="Crinkler"/>
    <property type="match status" value="3"/>
</dbReference>
<dbReference type="GO" id="GO:0043657">
    <property type="term" value="C:host cell"/>
    <property type="evidence" value="ECO:0007669"/>
    <property type="project" value="UniProtKB-SubCell"/>
</dbReference>
<dbReference type="GO" id="GO:0005524">
    <property type="term" value="F:ATP binding"/>
    <property type="evidence" value="ECO:0007669"/>
    <property type="project" value="InterPro"/>
</dbReference>
<dbReference type="Gene3D" id="1.10.510.10">
    <property type="entry name" value="Transferase(Phosphotransferase) domain 1"/>
    <property type="match status" value="1"/>
</dbReference>
<feature type="domain" description="Protein kinase" evidence="4">
    <location>
        <begin position="557"/>
        <end position="807"/>
    </location>
</feature>
<dbReference type="Pfam" id="PF06293">
    <property type="entry name" value="Kdo"/>
    <property type="match status" value="1"/>
</dbReference>